<comment type="caution">
    <text evidence="1">The sequence shown here is derived from an EMBL/GenBank/DDBJ whole genome shotgun (WGS) entry which is preliminary data.</text>
</comment>
<dbReference type="AlphaFoldDB" id="A0A099FA89"/>
<accession>A0A099FA89</accession>
<dbReference type="InterPro" id="IPR029044">
    <property type="entry name" value="Nucleotide-diphossugar_trans"/>
</dbReference>
<dbReference type="RefSeq" id="WP_036719538.1">
    <property type="nucleotide sequence ID" value="NZ_JRKS01000028.1"/>
</dbReference>
<sequence length="260" mass="29340">MTDPVLILTMKWGTLYGPEDVNRLARQVRRHLRRPHRFICFTDDGAGIGEGVETRPLPELRLPDGSGDTRWRKLALFNPDLGGFGGATALFLDLDLIVVDDLAPFFDLGGDFLILRDDDLFRPKPLRRVAPARDRFLHMVGNTSVFRYRIGAHSEIVETYLADPRAAAARYEHEQQMVSDILDGQGLLAYWPRGWCVSFKNDCVGRGLASYRADPRCPPGARIVLFAGSPKMAEVMAGRGGRWYRRIGNIDWLRQAWSAQ</sequence>
<dbReference type="SUPFAM" id="SSF53448">
    <property type="entry name" value="Nucleotide-diphospho-sugar transferases"/>
    <property type="match status" value="1"/>
</dbReference>
<protein>
    <recommendedName>
        <fullName evidence="3">Glycosyltransferase</fullName>
    </recommendedName>
</protein>
<dbReference type="EMBL" id="JRKS01000028">
    <property type="protein sequence ID" value="KGJ06972.1"/>
    <property type="molecule type" value="Genomic_DNA"/>
</dbReference>
<reference evidence="1 2" key="2">
    <citation type="submission" date="2014-10" db="EMBL/GenBank/DDBJ databases">
        <title>Paracoccus sanguinis sp. nov., isolated from clinical specimens of New York State patients.</title>
        <authorList>
            <person name="Mingle L.A."/>
            <person name="Cole J.A."/>
            <person name="Lapierre P."/>
            <person name="Musser K.A."/>
        </authorList>
    </citation>
    <scope>NUCLEOTIDE SEQUENCE [LARGE SCALE GENOMIC DNA]</scope>
    <source>
        <strain evidence="1 2">HAMBI 3106</strain>
    </source>
</reference>
<reference evidence="1 2" key="1">
    <citation type="submission" date="2014-09" db="EMBL/GenBank/DDBJ databases">
        <authorList>
            <person name="McGinnis J.M."/>
            <person name="Wolfgang W.J."/>
        </authorList>
    </citation>
    <scope>NUCLEOTIDE SEQUENCE [LARGE SCALE GENOMIC DNA]</scope>
    <source>
        <strain evidence="1 2">HAMBI 3106</strain>
    </source>
</reference>
<organism evidence="1 2">
    <name type="scientific">Paracoccus sphaerophysae</name>
    <dbReference type="NCBI Taxonomy" id="690417"/>
    <lineage>
        <taxon>Bacteria</taxon>
        <taxon>Pseudomonadati</taxon>
        <taxon>Pseudomonadota</taxon>
        <taxon>Alphaproteobacteria</taxon>
        <taxon>Rhodobacterales</taxon>
        <taxon>Paracoccaceae</taxon>
        <taxon>Paracoccus</taxon>
    </lineage>
</organism>
<dbReference type="Proteomes" id="UP000029917">
    <property type="component" value="Unassembled WGS sequence"/>
</dbReference>
<proteinExistence type="predicted"/>
<dbReference type="OrthoDB" id="564871at2"/>
<evidence type="ECO:0000313" key="1">
    <source>
        <dbReference type="EMBL" id="KGJ06972.1"/>
    </source>
</evidence>
<evidence type="ECO:0008006" key="3">
    <source>
        <dbReference type="Google" id="ProtNLM"/>
    </source>
</evidence>
<evidence type="ECO:0000313" key="2">
    <source>
        <dbReference type="Proteomes" id="UP000029917"/>
    </source>
</evidence>
<gene>
    <name evidence="1" type="ORF">IC63_09825</name>
</gene>
<keyword evidence="2" id="KW-1185">Reference proteome</keyword>
<name>A0A099FA89_9RHOB</name>